<dbReference type="GO" id="GO:0010045">
    <property type="term" value="P:response to nickel cation"/>
    <property type="evidence" value="ECO:0007669"/>
    <property type="project" value="TreeGrafter"/>
</dbReference>
<dbReference type="EMBL" id="FLUO01000001">
    <property type="protein sequence ID" value="SBV96684.1"/>
    <property type="molecule type" value="Genomic_DNA"/>
</dbReference>
<keyword evidence="1" id="KW-1133">Transmembrane helix</keyword>
<reference evidence="2" key="1">
    <citation type="submission" date="2016-04" db="EMBL/GenBank/DDBJ databases">
        <authorList>
            <person name="Evans L.H."/>
            <person name="Alamgir A."/>
            <person name="Owens N."/>
            <person name="Weber N.D."/>
            <person name="Virtaneva K."/>
            <person name="Barbian K."/>
            <person name="Babar A."/>
            <person name="Rosenke K."/>
        </authorList>
    </citation>
    <scope>NUCLEOTIDE SEQUENCE</scope>
    <source>
        <strain evidence="2">86</strain>
    </source>
</reference>
<accession>A0A212JB66</accession>
<dbReference type="PANTHER" id="PTHR40659:SF1">
    <property type="entry name" value="NICKEL_COBALT EFFLUX SYSTEM RCNA"/>
    <property type="match status" value="1"/>
</dbReference>
<feature type="transmembrane region" description="Helical" evidence="1">
    <location>
        <begin position="122"/>
        <end position="144"/>
    </location>
</feature>
<dbReference type="GO" id="GO:0015099">
    <property type="term" value="F:nickel cation transmembrane transporter activity"/>
    <property type="evidence" value="ECO:0007669"/>
    <property type="project" value="TreeGrafter"/>
</dbReference>
<evidence type="ECO:0000256" key="1">
    <source>
        <dbReference type="SAM" id="Phobius"/>
    </source>
</evidence>
<keyword evidence="1" id="KW-0812">Transmembrane</keyword>
<dbReference type="AlphaFoldDB" id="A0A212JB66"/>
<gene>
    <name evidence="2" type="ORF">KL86APRO_10790</name>
</gene>
<dbReference type="GO" id="GO:0032025">
    <property type="term" value="P:response to cobalt ion"/>
    <property type="evidence" value="ECO:0007669"/>
    <property type="project" value="TreeGrafter"/>
</dbReference>
<feature type="transmembrane region" description="Helical" evidence="1">
    <location>
        <begin position="156"/>
        <end position="179"/>
    </location>
</feature>
<sequence length="266" mass="26139">MAQAGGNGSEVWASAVSTADALFAWVRLQQLEFFRGFVDAIGVAAFAANLAALLGLVSAGLLYGLFHAIGPGPGKAALAAYLLSHPASPGGAMRLGLLAALAQGGCTAALVAIGASVGAGDFAAAAGLAAVGALLAATAALRLRRVLDGRETPPRVATGWLVLAIGLRPDLVGAMVLLATQRLGVGWIGGIALAAMALGTGLAIAAFCACLAMSRAAVARLGRLAGHRGRIAEASVAVAGGVAVLAIGLLLLDPRLADAVTARLAQ</sequence>
<feature type="transmembrane region" description="Helical" evidence="1">
    <location>
        <begin position="185"/>
        <end position="213"/>
    </location>
</feature>
<dbReference type="GO" id="GO:0046583">
    <property type="term" value="F:monoatomic cation efflux transmembrane transporter activity"/>
    <property type="evidence" value="ECO:0007669"/>
    <property type="project" value="TreeGrafter"/>
</dbReference>
<dbReference type="PANTHER" id="PTHR40659">
    <property type="entry name" value="NICKEL/COBALT EFFLUX SYSTEM RCNA"/>
    <property type="match status" value="1"/>
</dbReference>
<feature type="transmembrane region" description="Helical" evidence="1">
    <location>
        <begin position="95"/>
        <end position="116"/>
    </location>
</feature>
<dbReference type="GO" id="GO:0005886">
    <property type="term" value="C:plasma membrane"/>
    <property type="evidence" value="ECO:0007669"/>
    <property type="project" value="UniProtKB-SubCell"/>
</dbReference>
<feature type="transmembrane region" description="Helical" evidence="1">
    <location>
        <begin position="234"/>
        <end position="252"/>
    </location>
</feature>
<proteinExistence type="predicted"/>
<dbReference type="InterPro" id="IPR051224">
    <property type="entry name" value="NiCoT_RcnA"/>
</dbReference>
<protein>
    <submittedName>
        <fullName evidence="2">Putative membrane protein</fullName>
    </submittedName>
</protein>
<evidence type="ECO:0000313" key="2">
    <source>
        <dbReference type="EMBL" id="SBV96684.1"/>
    </source>
</evidence>
<dbReference type="GO" id="GO:0006824">
    <property type="term" value="P:cobalt ion transport"/>
    <property type="evidence" value="ECO:0007669"/>
    <property type="project" value="UniProtKB-KW"/>
</dbReference>
<organism evidence="2">
    <name type="scientific">uncultured Alphaproteobacteria bacterium</name>
    <dbReference type="NCBI Taxonomy" id="91750"/>
    <lineage>
        <taxon>Bacteria</taxon>
        <taxon>Pseudomonadati</taxon>
        <taxon>Pseudomonadota</taxon>
        <taxon>Alphaproteobacteria</taxon>
        <taxon>environmental samples</taxon>
    </lineage>
</organism>
<name>A0A212JB66_9PROT</name>
<feature type="transmembrane region" description="Helical" evidence="1">
    <location>
        <begin position="37"/>
        <end position="57"/>
    </location>
</feature>
<keyword evidence="1" id="KW-0472">Membrane</keyword>